<dbReference type="AlphaFoldDB" id="A0A0F9Q230"/>
<comment type="caution">
    <text evidence="2">The sequence shown here is derived from an EMBL/GenBank/DDBJ whole genome shotgun (WGS) entry which is preliminary data.</text>
</comment>
<accession>A0A0F9Q230</accession>
<feature type="compositionally biased region" description="Acidic residues" evidence="1">
    <location>
        <begin position="348"/>
        <end position="360"/>
    </location>
</feature>
<organism evidence="2">
    <name type="scientific">marine sediment metagenome</name>
    <dbReference type="NCBI Taxonomy" id="412755"/>
    <lineage>
        <taxon>unclassified sequences</taxon>
        <taxon>metagenomes</taxon>
        <taxon>ecological metagenomes</taxon>
    </lineage>
</organism>
<proteinExistence type="predicted"/>
<evidence type="ECO:0000313" key="2">
    <source>
        <dbReference type="EMBL" id="KKN37980.1"/>
    </source>
</evidence>
<protein>
    <recommendedName>
        <fullName evidence="3">Prohead protease</fullName>
    </recommendedName>
</protein>
<sequence>MYNVITERLKLVDAYPEKVADIASRFKLEDPEFIRKGLTVDDLKLEEGERAVISHITTGAKDRDDEIVDPKGAMLADFKKNPVVLWGHDHRSLPIGRAVWVKADEKGLVAKVAYASAEVNPFAEQVFKAHQEKIPIAKSIGFIPIVVEEPKEGSPEFKQGVRRIFRKWIMLEFSDVPVPSNPEAINIAVSKGLISEDEKEGYGITIVDDEPEEKEIKTVPVMANLKVQYDKSMKEILKLDDEQVDKVNELIRSFGNETKEQIENANFLQVGEIKFELTQEQSKTLTDMNDKDVHDVIELVEYYLSEKAGRVLSSKNRTLISNAVRAMSAAITPMNQLLSDTEKPPKPDDDDTETSDSDNDDDKKDFITLADEPEPDYQKEIDAQVNKLLKQKITESITDVLKRQRGKV</sequence>
<gene>
    <name evidence="2" type="ORF">LCGC14_0758220</name>
</gene>
<dbReference type="EMBL" id="LAZR01001859">
    <property type="protein sequence ID" value="KKN37980.1"/>
    <property type="molecule type" value="Genomic_DNA"/>
</dbReference>
<feature type="region of interest" description="Disordered" evidence="1">
    <location>
        <begin position="335"/>
        <end position="378"/>
    </location>
</feature>
<reference evidence="2" key="1">
    <citation type="journal article" date="2015" name="Nature">
        <title>Complex archaea that bridge the gap between prokaryotes and eukaryotes.</title>
        <authorList>
            <person name="Spang A."/>
            <person name="Saw J.H."/>
            <person name="Jorgensen S.L."/>
            <person name="Zaremba-Niedzwiedzka K."/>
            <person name="Martijn J."/>
            <person name="Lind A.E."/>
            <person name="van Eijk R."/>
            <person name="Schleper C."/>
            <person name="Guy L."/>
            <person name="Ettema T.J."/>
        </authorList>
    </citation>
    <scope>NUCLEOTIDE SEQUENCE</scope>
</reference>
<evidence type="ECO:0008006" key="3">
    <source>
        <dbReference type="Google" id="ProtNLM"/>
    </source>
</evidence>
<evidence type="ECO:0000256" key="1">
    <source>
        <dbReference type="SAM" id="MobiDB-lite"/>
    </source>
</evidence>
<name>A0A0F9Q230_9ZZZZ</name>